<dbReference type="Gene3D" id="3.10.100.10">
    <property type="entry name" value="Mannose-Binding Protein A, subunit A"/>
    <property type="match status" value="1"/>
</dbReference>
<feature type="region of interest" description="Disordered" evidence="1">
    <location>
        <begin position="248"/>
        <end position="279"/>
    </location>
</feature>
<evidence type="ECO:0000256" key="1">
    <source>
        <dbReference type="SAM" id="MobiDB-lite"/>
    </source>
</evidence>
<feature type="compositionally biased region" description="Polar residues" evidence="1">
    <location>
        <begin position="67"/>
        <end position="93"/>
    </location>
</feature>
<gene>
    <name evidence="5" type="primary">LOC101855803</name>
</gene>
<dbReference type="PROSITE" id="PS50041">
    <property type="entry name" value="C_TYPE_LECTIN_2"/>
    <property type="match status" value="1"/>
</dbReference>
<evidence type="ECO:0000313" key="4">
    <source>
        <dbReference type="Proteomes" id="UP000694888"/>
    </source>
</evidence>
<proteinExistence type="predicted"/>
<dbReference type="Pfam" id="PF00059">
    <property type="entry name" value="Lectin_C"/>
    <property type="match status" value="1"/>
</dbReference>
<sequence>MQEGFSWEDSTPVSYTRWAASQPSWTGRDEADQGCVALNPDGTWTNRDCLDQLSFLCRSEFKFRASSSTTAVMTPHQQTPAGVTTNVPTTAHQVTPPHPPVSGPSVPPSPANPSGPPSVAAPVSTGPTTPKSLRSLSSGETSSVTIRIPSTKKHVGGKPTKNSGGISDGDKAAIIVSVLAIVILLVVGVLYVLQRRGSLRSSFLRREASRMKNFENSLYEETRKDSKEGESVNIIALKSDSRSFSVSYNVTPTTSDENGVNYQQFDSSQMPNVDDDEDV</sequence>
<dbReference type="SUPFAM" id="SSF56436">
    <property type="entry name" value="C-type lectin-like"/>
    <property type="match status" value="1"/>
</dbReference>
<feature type="transmembrane region" description="Helical" evidence="2">
    <location>
        <begin position="172"/>
        <end position="193"/>
    </location>
</feature>
<dbReference type="InterPro" id="IPR016187">
    <property type="entry name" value="CTDL_fold"/>
</dbReference>
<dbReference type="GeneID" id="101855803"/>
<evidence type="ECO:0000256" key="2">
    <source>
        <dbReference type="SAM" id="Phobius"/>
    </source>
</evidence>
<dbReference type="InterPro" id="IPR001304">
    <property type="entry name" value="C-type_lectin-like"/>
</dbReference>
<keyword evidence="2" id="KW-0472">Membrane</keyword>
<evidence type="ECO:0000259" key="3">
    <source>
        <dbReference type="PROSITE" id="PS50041"/>
    </source>
</evidence>
<dbReference type="InterPro" id="IPR016186">
    <property type="entry name" value="C-type_lectin-like/link_sf"/>
</dbReference>
<dbReference type="Proteomes" id="UP000694888">
    <property type="component" value="Unplaced"/>
</dbReference>
<organism evidence="4 5">
    <name type="scientific">Aplysia californica</name>
    <name type="common">California sea hare</name>
    <dbReference type="NCBI Taxonomy" id="6500"/>
    <lineage>
        <taxon>Eukaryota</taxon>
        <taxon>Metazoa</taxon>
        <taxon>Spiralia</taxon>
        <taxon>Lophotrochozoa</taxon>
        <taxon>Mollusca</taxon>
        <taxon>Gastropoda</taxon>
        <taxon>Heterobranchia</taxon>
        <taxon>Euthyneura</taxon>
        <taxon>Tectipleura</taxon>
        <taxon>Aplysiida</taxon>
        <taxon>Aplysioidea</taxon>
        <taxon>Aplysiidae</taxon>
        <taxon>Aplysia</taxon>
    </lineage>
</organism>
<feature type="region of interest" description="Disordered" evidence="1">
    <location>
        <begin position="67"/>
        <end position="144"/>
    </location>
</feature>
<keyword evidence="4" id="KW-1185">Reference proteome</keyword>
<keyword evidence="2" id="KW-1133">Transmembrane helix</keyword>
<feature type="domain" description="C-type lectin" evidence="3">
    <location>
        <begin position="1"/>
        <end position="58"/>
    </location>
</feature>
<dbReference type="RefSeq" id="XP_035826422.1">
    <property type="nucleotide sequence ID" value="XM_035970529.1"/>
</dbReference>
<feature type="compositionally biased region" description="Low complexity" evidence="1">
    <location>
        <begin position="132"/>
        <end position="143"/>
    </location>
</feature>
<feature type="compositionally biased region" description="Pro residues" evidence="1">
    <location>
        <begin position="96"/>
        <end position="116"/>
    </location>
</feature>
<reference evidence="5" key="1">
    <citation type="submission" date="2025-08" db="UniProtKB">
        <authorList>
            <consortium name="RefSeq"/>
        </authorList>
    </citation>
    <scope>IDENTIFICATION</scope>
</reference>
<keyword evidence="2" id="KW-0812">Transmembrane</keyword>
<accession>A0ABM1VVI0</accession>
<dbReference type="CDD" id="cd00037">
    <property type="entry name" value="CLECT"/>
    <property type="match status" value="1"/>
</dbReference>
<name>A0ABM1VVI0_APLCA</name>
<feature type="compositionally biased region" description="Polar residues" evidence="1">
    <location>
        <begin position="248"/>
        <end position="271"/>
    </location>
</feature>
<evidence type="ECO:0000313" key="5">
    <source>
        <dbReference type="RefSeq" id="XP_035826422.1"/>
    </source>
</evidence>
<protein>
    <submittedName>
        <fullName evidence="5">Uncharacterized protein LOC101855803</fullName>
    </submittedName>
</protein>